<sequence length="287" mass="34538">MDFTYLVTREIDERFCYIKYDTFELIMMKENNYVNATKLCELEKKDFNLWKRLDESKALIDEIKRINNIWNIKSAPSDLGKLEVIITVESESNSDKRYEVAGSYIHQDLLPYITSWISPSFAVKVSTIMNCYVSGKYEFKLKEKEEEIKKRENKIDELMGLLYKFSGKYDRDTTKLEKYNKQMEDKYDRDITEAKERYREQRKEAKELKEYNKKLSNSVKRVERKYNKDTNELKSELREIKTELKKLEECLKYKMINIPSPKIHRLMISKNDKDSNILKLYDYKPKA</sequence>
<dbReference type="InterPro" id="IPR017880">
    <property type="entry name" value="KilA_N"/>
</dbReference>
<reference evidence="3" key="1">
    <citation type="submission" date="2023-04" db="EMBL/GenBank/DDBJ databases">
        <title>Genomic characterization of avipoxvirus isolates from Andean condor (Vultur gryphus).</title>
        <authorList>
            <person name="Butt S.L."/>
            <person name="Do Nascimento G.M."/>
            <person name="Tripathy D.N."/>
            <person name="Diel D.G."/>
        </authorList>
    </citation>
    <scope>NUCLEOTIDE SEQUENCE</scope>
    <source>
        <strain evidence="3">CDPV99</strain>
    </source>
</reference>
<proteinExistence type="predicted"/>
<keyword evidence="1" id="KW-0175">Coiled coil</keyword>
<dbReference type="EMBL" id="OQ865376">
    <property type="protein sequence ID" value="WHV01343.1"/>
    <property type="molecule type" value="Genomic_DNA"/>
</dbReference>
<dbReference type="PROSITE" id="PS51301">
    <property type="entry name" value="KILA_N"/>
    <property type="match status" value="1"/>
</dbReference>
<name>A0AAT9UNW9_9POXV</name>
<evidence type="ECO:0000256" key="1">
    <source>
        <dbReference type="SAM" id="Coils"/>
    </source>
</evidence>
<feature type="coiled-coil region" evidence="1">
    <location>
        <begin position="141"/>
        <end position="250"/>
    </location>
</feature>
<dbReference type="Pfam" id="PF04383">
    <property type="entry name" value="KilA-N"/>
    <property type="match status" value="1"/>
</dbReference>
<protein>
    <submittedName>
        <fullName evidence="3">KilA N domain protein</fullName>
    </submittedName>
</protein>
<evidence type="ECO:0000259" key="2">
    <source>
        <dbReference type="PROSITE" id="PS51301"/>
    </source>
</evidence>
<dbReference type="InterPro" id="IPR018004">
    <property type="entry name" value="KilA/APSES_HTH"/>
</dbReference>
<evidence type="ECO:0000313" key="3">
    <source>
        <dbReference type="EMBL" id="WHV01343.1"/>
    </source>
</evidence>
<gene>
    <name evidence="3" type="ORF">CDPV99-227</name>
</gene>
<accession>A0AAT9UNW9</accession>
<feature type="domain" description="KilA-N" evidence="2">
    <location>
        <begin position="14"/>
        <end position="132"/>
    </location>
</feature>
<organism evidence="3">
    <name type="scientific">Condorpox virus</name>
    <dbReference type="NCBI Taxonomy" id="3049970"/>
    <lineage>
        <taxon>Viruses</taxon>
        <taxon>Varidnaviria</taxon>
        <taxon>Bamfordvirae</taxon>
        <taxon>Nucleocytoviricota</taxon>
        <taxon>Pokkesviricetes</taxon>
        <taxon>Chitovirales</taxon>
        <taxon>Poxviridae</taxon>
        <taxon>Chordopoxvirinae</taxon>
        <taxon>Avipoxvirus</taxon>
    </lineage>
</organism>